<gene>
    <name evidence="1" type="ORF">GIB67_008691</name>
</gene>
<proteinExistence type="predicted"/>
<protein>
    <submittedName>
        <fullName evidence="1">Uncharacterized protein</fullName>
    </submittedName>
</protein>
<evidence type="ECO:0000313" key="2">
    <source>
        <dbReference type="Proteomes" id="UP000541444"/>
    </source>
</evidence>
<comment type="caution">
    <text evidence="1">The sequence shown here is derived from an EMBL/GenBank/DDBJ whole genome shotgun (WGS) entry which is preliminary data.</text>
</comment>
<organism evidence="1 2">
    <name type="scientific">Kingdonia uniflora</name>
    <dbReference type="NCBI Taxonomy" id="39325"/>
    <lineage>
        <taxon>Eukaryota</taxon>
        <taxon>Viridiplantae</taxon>
        <taxon>Streptophyta</taxon>
        <taxon>Embryophyta</taxon>
        <taxon>Tracheophyta</taxon>
        <taxon>Spermatophyta</taxon>
        <taxon>Magnoliopsida</taxon>
        <taxon>Ranunculales</taxon>
        <taxon>Circaeasteraceae</taxon>
        <taxon>Kingdonia</taxon>
    </lineage>
</organism>
<evidence type="ECO:0000313" key="1">
    <source>
        <dbReference type="EMBL" id="KAF6149970.1"/>
    </source>
</evidence>
<name>A0A7J7M578_9MAGN</name>
<accession>A0A7J7M578</accession>
<keyword evidence="2" id="KW-1185">Reference proteome</keyword>
<feature type="non-terminal residue" evidence="1">
    <location>
        <position position="1"/>
    </location>
</feature>
<dbReference type="EMBL" id="JACGCM010001775">
    <property type="protein sequence ID" value="KAF6149970.1"/>
    <property type="molecule type" value="Genomic_DNA"/>
</dbReference>
<dbReference type="AlphaFoldDB" id="A0A7J7M578"/>
<dbReference type="Proteomes" id="UP000541444">
    <property type="component" value="Unassembled WGS sequence"/>
</dbReference>
<reference evidence="1 2" key="1">
    <citation type="journal article" date="2020" name="IScience">
        <title>Genome Sequencing of the Endangered Kingdonia uniflora (Circaeasteraceae, Ranunculales) Reveals Potential Mechanisms of Evolutionary Specialization.</title>
        <authorList>
            <person name="Sun Y."/>
            <person name="Deng T."/>
            <person name="Zhang A."/>
            <person name="Moore M.J."/>
            <person name="Landis J.B."/>
            <person name="Lin N."/>
            <person name="Zhang H."/>
            <person name="Zhang X."/>
            <person name="Huang J."/>
            <person name="Zhang X."/>
            <person name="Sun H."/>
            <person name="Wang H."/>
        </authorList>
    </citation>
    <scope>NUCLEOTIDE SEQUENCE [LARGE SCALE GENOMIC DNA]</scope>
    <source>
        <strain evidence="1">TB1705</strain>
        <tissue evidence="1">Leaf</tissue>
    </source>
</reference>
<sequence length="119" mass="13709">FRHRLNHRIILILKSIRRLRIGFIDLPILERSLTGSALLESLFISSVPSSPFSSTTPIFFERPLHFTKVKAFMRFVRLNYSTNSPSVVVRSKTFVSKVESRSSELPISKLVIVFELGFR</sequence>